<evidence type="ECO:0000256" key="2">
    <source>
        <dbReference type="ARBA" id="ARBA00010333"/>
    </source>
</evidence>
<accession>A0A420ENG8</accession>
<comment type="subcellular location">
    <subcellularLocation>
        <location evidence="1">Cell envelope</location>
    </subcellularLocation>
</comment>
<evidence type="ECO:0000313" key="8">
    <source>
        <dbReference type="Proteomes" id="UP000286482"/>
    </source>
</evidence>
<dbReference type="SUPFAM" id="SSF53850">
    <property type="entry name" value="Periplasmic binding protein-like II"/>
    <property type="match status" value="1"/>
</dbReference>
<dbReference type="InterPro" id="IPR001638">
    <property type="entry name" value="Solute-binding_3/MltF_N"/>
</dbReference>
<dbReference type="AlphaFoldDB" id="A0A420ENG8"/>
<gene>
    <name evidence="7" type="ORF">DBZ36_01010</name>
</gene>
<reference evidence="7 8" key="1">
    <citation type="submission" date="2018-09" db="EMBL/GenBank/DDBJ databases">
        <authorList>
            <person name="Wang Z."/>
        </authorList>
    </citation>
    <scope>NUCLEOTIDE SEQUENCE [LARGE SCALE GENOMIC DNA]</scope>
    <source>
        <strain evidence="7 8">ALS 81</strain>
    </source>
</reference>
<dbReference type="PANTHER" id="PTHR35936">
    <property type="entry name" value="MEMBRANE-BOUND LYTIC MUREIN TRANSGLYCOSYLASE F"/>
    <property type="match status" value="1"/>
</dbReference>
<evidence type="ECO:0000256" key="5">
    <source>
        <dbReference type="SAM" id="SignalP"/>
    </source>
</evidence>
<dbReference type="CDD" id="cd13709">
    <property type="entry name" value="PBP2_YxeM"/>
    <property type="match status" value="1"/>
</dbReference>
<dbReference type="OrthoDB" id="368476at2"/>
<keyword evidence="3 5" id="KW-0732">Signal</keyword>
<name>A0A420ENG8_9ALTE</name>
<dbReference type="PROSITE" id="PS01039">
    <property type="entry name" value="SBP_BACTERIAL_3"/>
    <property type="match status" value="1"/>
</dbReference>
<dbReference type="SMART" id="SM00062">
    <property type="entry name" value="PBPb"/>
    <property type="match status" value="1"/>
</dbReference>
<dbReference type="RefSeq" id="WP_120353059.1">
    <property type="nucleotide sequence ID" value="NZ_RAQO01000001.1"/>
</dbReference>
<protein>
    <submittedName>
        <fullName evidence="7">Amino acid ABC transporter substrate-binding protein</fullName>
    </submittedName>
</protein>
<evidence type="ECO:0000313" key="7">
    <source>
        <dbReference type="EMBL" id="RKF22257.1"/>
    </source>
</evidence>
<evidence type="ECO:0000259" key="6">
    <source>
        <dbReference type="SMART" id="SM00062"/>
    </source>
</evidence>
<evidence type="ECO:0000256" key="4">
    <source>
        <dbReference type="RuleBase" id="RU003744"/>
    </source>
</evidence>
<evidence type="ECO:0000256" key="1">
    <source>
        <dbReference type="ARBA" id="ARBA00004196"/>
    </source>
</evidence>
<comment type="caution">
    <text evidence="7">The sequence shown here is derived from an EMBL/GenBank/DDBJ whole genome shotgun (WGS) entry which is preliminary data.</text>
</comment>
<evidence type="ECO:0000256" key="3">
    <source>
        <dbReference type="ARBA" id="ARBA00022729"/>
    </source>
</evidence>
<dbReference type="PANTHER" id="PTHR35936:SF19">
    <property type="entry name" value="AMINO-ACID-BINDING PROTEIN YXEM-RELATED"/>
    <property type="match status" value="1"/>
</dbReference>
<sequence>MNKSLLLAIGLLLSSTTISAQELIKVGMSGRYFPFTFVKQDKLQGFEVDIWDEIAARNDWKVEYVTSNFSGLFGMLETGRINTISNQITITQARLDQYIFSSPYVIDGAQIVVRKGNDEITELKDLYGKKVAVNLGSNFEQLLRKNDVNQEINIITYDTGIEQDVALGRSDAFVMDRVSSLALIKESGLPLQLAGEPFETIQNAMPFLNNEQGIALQQKVNATLASMAEDGTLTTISQRWFDADITR</sequence>
<dbReference type="Proteomes" id="UP000286482">
    <property type="component" value="Unassembled WGS sequence"/>
</dbReference>
<keyword evidence="8" id="KW-1185">Reference proteome</keyword>
<proteinExistence type="inferred from homology"/>
<dbReference type="GO" id="GO:0030313">
    <property type="term" value="C:cell envelope"/>
    <property type="evidence" value="ECO:0007669"/>
    <property type="project" value="UniProtKB-SubCell"/>
</dbReference>
<comment type="similarity">
    <text evidence="2 4">Belongs to the bacterial solute-binding protein 3 family.</text>
</comment>
<dbReference type="EMBL" id="RAQO01000001">
    <property type="protein sequence ID" value="RKF22257.1"/>
    <property type="molecule type" value="Genomic_DNA"/>
</dbReference>
<dbReference type="Gene3D" id="3.40.190.10">
    <property type="entry name" value="Periplasmic binding protein-like II"/>
    <property type="match status" value="2"/>
</dbReference>
<dbReference type="InterPro" id="IPR018313">
    <property type="entry name" value="SBP_3_CS"/>
</dbReference>
<feature type="chain" id="PRO_5019317688" evidence="5">
    <location>
        <begin position="21"/>
        <end position="247"/>
    </location>
</feature>
<feature type="domain" description="Solute-binding protein family 3/N-terminal" evidence="6">
    <location>
        <begin position="23"/>
        <end position="244"/>
    </location>
</feature>
<organism evidence="7 8">
    <name type="scientific">Alginatibacterium sediminis</name>
    <dbReference type="NCBI Taxonomy" id="2164068"/>
    <lineage>
        <taxon>Bacteria</taxon>
        <taxon>Pseudomonadati</taxon>
        <taxon>Pseudomonadota</taxon>
        <taxon>Gammaproteobacteria</taxon>
        <taxon>Alteromonadales</taxon>
        <taxon>Alteromonadaceae</taxon>
        <taxon>Alginatibacterium</taxon>
    </lineage>
</organism>
<dbReference type="Pfam" id="PF00497">
    <property type="entry name" value="SBP_bac_3"/>
    <property type="match status" value="1"/>
</dbReference>
<feature type="signal peptide" evidence="5">
    <location>
        <begin position="1"/>
        <end position="20"/>
    </location>
</feature>